<evidence type="ECO:0000313" key="1">
    <source>
        <dbReference type="EMBL" id="PIO29211.1"/>
    </source>
</evidence>
<evidence type="ECO:0000313" key="2">
    <source>
        <dbReference type="Proteomes" id="UP000228934"/>
    </source>
</evidence>
<organism evidence="1 2">
    <name type="scientific">Aquarana catesbeiana</name>
    <name type="common">American bullfrog</name>
    <name type="synonym">Rana catesbeiana</name>
    <dbReference type="NCBI Taxonomy" id="8400"/>
    <lineage>
        <taxon>Eukaryota</taxon>
        <taxon>Metazoa</taxon>
        <taxon>Chordata</taxon>
        <taxon>Craniata</taxon>
        <taxon>Vertebrata</taxon>
        <taxon>Euteleostomi</taxon>
        <taxon>Amphibia</taxon>
        <taxon>Batrachia</taxon>
        <taxon>Anura</taxon>
        <taxon>Neobatrachia</taxon>
        <taxon>Ranoidea</taxon>
        <taxon>Ranidae</taxon>
        <taxon>Aquarana</taxon>
    </lineage>
</organism>
<reference evidence="2" key="1">
    <citation type="journal article" date="2017" name="Nat. Commun.">
        <title>The North American bullfrog draft genome provides insight into hormonal regulation of long noncoding RNA.</title>
        <authorList>
            <person name="Hammond S.A."/>
            <person name="Warren R.L."/>
            <person name="Vandervalk B.P."/>
            <person name="Kucuk E."/>
            <person name="Khan H."/>
            <person name="Gibb E.A."/>
            <person name="Pandoh P."/>
            <person name="Kirk H."/>
            <person name="Zhao Y."/>
            <person name="Jones M."/>
            <person name="Mungall A.J."/>
            <person name="Coope R."/>
            <person name="Pleasance S."/>
            <person name="Moore R.A."/>
            <person name="Holt R.A."/>
            <person name="Round J.M."/>
            <person name="Ohora S."/>
            <person name="Walle B.V."/>
            <person name="Veldhoen N."/>
            <person name="Helbing C.C."/>
            <person name="Birol I."/>
        </authorList>
    </citation>
    <scope>NUCLEOTIDE SEQUENCE [LARGE SCALE GENOMIC DNA]</scope>
</reference>
<dbReference type="AlphaFoldDB" id="A0A2G9RPM9"/>
<protein>
    <submittedName>
        <fullName evidence="1">Uncharacterized protein</fullName>
    </submittedName>
</protein>
<proteinExistence type="predicted"/>
<gene>
    <name evidence="1" type="ORF">AB205_0116550</name>
</gene>
<keyword evidence="2" id="KW-1185">Reference proteome</keyword>
<dbReference type="EMBL" id="KV934979">
    <property type="protein sequence ID" value="PIO29211.1"/>
    <property type="molecule type" value="Genomic_DNA"/>
</dbReference>
<name>A0A2G9RPM9_AQUCT</name>
<dbReference type="Proteomes" id="UP000228934">
    <property type="component" value="Unassembled WGS sequence"/>
</dbReference>
<accession>A0A2G9RPM9</accession>
<sequence>MRNSTSLQIIVHEQVIANPTEYVVQSHKSPVGFQTSQEDILMDRAHLLHTHLNYCMIVLGLLRPFNSLTPVCMINLTVKTLGLIYKTWKKRFFKSAQWGNLQVAQIRHPYSTFTPMGISVCCADKMWRHR</sequence>